<dbReference type="InterPro" id="IPR009389">
    <property type="entry name" value="DUF1045"/>
</dbReference>
<accession>A0A7W6HFZ4</accession>
<dbReference type="PIRSF" id="PIRSF033328">
    <property type="entry name" value="Phest_Mll4975"/>
    <property type="match status" value="1"/>
</dbReference>
<comment type="caution">
    <text evidence="1">The sequence shown here is derived from an EMBL/GenBank/DDBJ whole genome shotgun (WGS) entry which is preliminary data.</text>
</comment>
<protein>
    <submittedName>
        <fullName evidence="1">Putative phosphonate metabolism protein</fullName>
    </submittedName>
</protein>
<dbReference type="Proteomes" id="UP000588647">
    <property type="component" value="Unassembled WGS sequence"/>
</dbReference>
<dbReference type="RefSeq" id="WP_183210129.1">
    <property type="nucleotide sequence ID" value="NZ_JAAAMM010000005.1"/>
</dbReference>
<keyword evidence="2" id="KW-1185">Reference proteome</keyword>
<name>A0A7W6HFZ4_9HYPH</name>
<evidence type="ECO:0000313" key="2">
    <source>
        <dbReference type="Proteomes" id="UP000588647"/>
    </source>
</evidence>
<sequence>MRAAIYFTPPAGAALTRAAAEWLGRGAFDGEPTRPRDKRLDPLVEQPARYGFHATMKAPFRLAESTDLADLDARLAAFCASRDAFDIDRLVIARLGSFFAFVPETPPVALAELAEAVVRTFEPMRAPTSEEEIRRRDPDKLSERQREQLAEWGYPYVFHDFRFHMTLTGSVEKAERAKVEKRLAKHFGSLDGAPIAIDRLAIFIEPEPGAPFRLHSMHPFDPRRDRAEVAGALVA</sequence>
<dbReference type="Pfam" id="PF06299">
    <property type="entry name" value="DUF1045"/>
    <property type="match status" value="1"/>
</dbReference>
<organism evidence="1 2">
    <name type="scientific">Aurantimonas endophytica</name>
    <dbReference type="NCBI Taxonomy" id="1522175"/>
    <lineage>
        <taxon>Bacteria</taxon>
        <taxon>Pseudomonadati</taxon>
        <taxon>Pseudomonadota</taxon>
        <taxon>Alphaproteobacteria</taxon>
        <taxon>Hyphomicrobiales</taxon>
        <taxon>Aurantimonadaceae</taxon>
        <taxon>Aurantimonas</taxon>
    </lineage>
</organism>
<reference evidence="1 2" key="1">
    <citation type="submission" date="2020-08" db="EMBL/GenBank/DDBJ databases">
        <title>Genomic Encyclopedia of Type Strains, Phase IV (KMG-IV): sequencing the most valuable type-strain genomes for metagenomic binning, comparative biology and taxonomic classification.</title>
        <authorList>
            <person name="Goeker M."/>
        </authorList>
    </citation>
    <scope>NUCLEOTIDE SEQUENCE [LARGE SCALE GENOMIC DNA]</scope>
    <source>
        <strain evidence="1 2">DSM 103570</strain>
    </source>
</reference>
<gene>
    <name evidence="1" type="ORF">GGR03_003604</name>
</gene>
<evidence type="ECO:0000313" key="1">
    <source>
        <dbReference type="EMBL" id="MBB4004509.1"/>
    </source>
</evidence>
<dbReference type="AlphaFoldDB" id="A0A7W6HFZ4"/>
<dbReference type="EMBL" id="JACIEM010000005">
    <property type="protein sequence ID" value="MBB4004509.1"/>
    <property type="molecule type" value="Genomic_DNA"/>
</dbReference>
<proteinExistence type="predicted"/>
<dbReference type="Gene3D" id="3.90.1140.10">
    <property type="entry name" value="Cyclic phosphodiesterase"/>
    <property type="match status" value="1"/>
</dbReference>
<dbReference type="NCBIfam" id="TIGR03223">
    <property type="entry name" value="Phn_opern_protn"/>
    <property type="match status" value="1"/>
</dbReference>